<dbReference type="PANTHER" id="PTHR24220">
    <property type="entry name" value="IMPORT ATP-BINDING PROTEIN"/>
    <property type="match status" value="1"/>
</dbReference>
<feature type="domain" description="ABC transporter" evidence="5">
    <location>
        <begin position="11"/>
        <end position="249"/>
    </location>
</feature>
<dbReference type="CDD" id="cd03255">
    <property type="entry name" value="ABC_MJ0796_LolCDE_FtsE"/>
    <property type="match status" value="1"/>
</dbReference>
<evidence type="ECO:0000256" key="1">
    <source>
        <dbReference type="ARBA" id="ARBA00022448"/>
    </source>
</evidence>
<comment type="caution">
    <text evidence="6">The sequence shown here is derived from an EMBL/GenBank/DDBJ whole genome shotgun (WGS) entry which is preliminary data.</text>
</comment>
<evidence type="ECO:0000259" key="5">
    <source>
        <dbReference type="PROSITE" id="PS50893"/>
    </source>
</evidence>
<protein>
    <submittedName>
        <fullName evidence="6">ATP-binding cassette domain-containing protein</fullName>
    </submittedName>
</protein>
<keyword evidence="4" id="KW-0472">Membrane</keyword>
<gene>
    <name evidence="6" type="ORF">DW099_11725</name>
</gene>
<dbReference type="PROSITE" id="PS00211">
    <property type="entry name" value="ABC_TRANSPORTER_1"/>
    <property type="match status" value="1"/>
</dbReference>
<feature type="transmembrane region" description="Helical" evidence="4">
    <location>
        <begin position="689"/>
        <end position="707"/>
    </location>
</feature>
<dbReference type="InterPro" id="IPR017911">
    <property type="entry name" value="MacB-like_ATP-bd"/>
</dbReference>
<dbReference type="GO" id="GO:0005886">
    <property type="term" value="C:plasma membrane"/>
    <property type="evidence" value="ECO:0007669"/>
    <property type="project" value="TreeGrafter"/>
</dbReference>
<evidence type="ECO:0000256" key="3">
    <source>
        <dbReference type="ARBA" id="ARBA00022840"/>
    </source>
</evidence>
<dbReference type="SMART" id="SM00382">
    <property type="entry name" value="AAA"/>
    <property type="match status" value="1"/>
</dbReference>
<dbReference type="InterPro" id="IPR003439">
    <property type="entry name" value="ABC_transporter-like_ATP-bd"/>
</dbReference>
<evidence type="ECO:0000313" key="7">
    <source>
        <dbReference type="Proteomes" id="UP000284841"/>
    </source>
</evidence>
<proteinExistence type="predicted"/>
<evidence type="ECO:0000313" key="6">
    <source>
        <dbReference type="EMBL" id="RHJ87362.1"/>
    </source>
</evidence>
<sequence length="770" mass="86226">MVSKERGTKMLRLERVSKFYSGNGLVSTGFSKVDLEFDIGEFVAITGESGSGKSTLLNVISGLDSYEEGEMYIMGQPTSGFSKEDLEEYRKKYIGSIFQTFNLINSYTVYQNVELVLLMSGYDKSEIPGRVREIIEQVGLSDYEKTKASKLSGGQKQRVAIARALAKETPIIVADEPTGNLDSQSAAEIIKLLHQLSKDKLIIVVTHNYDQVEPYVTRKIAMHDGRVAEDKRLRVTAIQADQKETEIKTAKADSLSFGSMVRLGVRNTFNIPAKFLLLLVVFIFLCSAVFAQYSSFMYMGEMTTGGYNNYFSDTDKDRILVTKPGGGEFTDADYAKIKQIDNVDKIVEYDLLLDLVTNVTDDSEKGEYYVTTKLGEAADYADQLEEGRMPKNSNEAIMICPRDQYAAQYMDVIMDKKAEVMDQNSGNAIIKDKIKIVGYGYMTEEQQKAMEESDIYLEGYLCVNDDTMANIRLAALERYCTQEIELANHIAEGNSAAGVMPIRASSKVPKGEIYVPEDVDAMAESGAVGKELKLTNKSLYFEDTFQFKVGAVYNKSNLSYYLDRDDFDAISGTLFINPEDYGKMFNKGNFQSSVIVSDYKTAEETAVKIQKAGFDTFHVNDGLISYSQGFDIIQETLRTIMLVAMLLVLFFITYFITKLILKSRNVYFSTIRMLGATKANCSSLLKTELFAVFNIAFFFCIGVIGIIKVGNFQGKSLLQNTSMNEMLSFLTTGDYVILYVVLCLMAILLAARYARQLFKKTAMNAYKEEV</sequence>
<dbReference type="GO" id="GO:0005524">
    <property type="term" value="F:ATP binding"/>
    <property type="evidence" value="ECO:0007669"/>
    <property type="project" value="UniProtKB-KW"/>
</dbReference>
<keyword evidence="1" id="KW-0813">Transport</keyword>
<evidence type="ECO:0000256" key="2">
    <source>
        <dbReference type="ARBA" id="ARBA00022741"/>
    </source>
</evidence>
<keyword evidence="3 6" id="KW-0067">ATP-binding</keyword>
<dbReference type="InterPro" id="IPR003593">
    <property type="entry name" value="AAA+_ATPase"/>
</dbReference>
<dbReference type="InterPro" id="IPR015854">
    <property type="entry name" value="ABC_transpr_LolD-like"/>
</dbReference>
<reference evidence="6 7" key="1">
    <citation type="submission" date="2018-08" db="EMBL/GenBank/DDBJ databases">
        <title>A genome reference for cultivated species of the human gut microbiota.</title>
        <authorList>
            <person name="Zou Y."/>
            <person name="Xue W."/>
            <person name="Luo G."/>
        </authorList>
    </citation>
    <scope>NUCLEOTIDE SEQUENCE [LARGE SCALE GENOMIC DNA]</scope>
    <source>
        <strain evidence="6 7">AM07-24</strain>
    </source>
</reference>
<name>A0A415E141_9FIRM</name>
<organism evidence="6 7">
    <name type="scientific">Emergencia timonensis</name>
    <dbReference type="NCBI Taxonomy" id="1776384"/>
    <lineage>
        <taxon>Bacteria</taxon>
        <taxon>Bacillati</taxon>
        <taxon>Bacillota</taxon>
        <taxon>Clostridia</taxon>
        <taxon>Peptostreptococcales</taxon>
        <taxon>Anaerovoracaceae</taxon>
        <taxon>Emergencia</taxon>
    </lineage>
</organism>
<keyword evidence="2" id="KW-0547">Nucleotide-binding</keyword>
<dbReference type="SUPFAM" id="SSF52540">
    <property type="entry name" value="P-loop containing nucleoside triphosphate hydrolases"/>
    <property type="match status" value="1"/>
</dbReference>
<dbReference type="GO" id="GO:0022857">
    <property type="term" value="F:transmembrane transporter activity"/>
    <property type="evidence" value="ECO:0007669"/>
    <property type="project" value="TreeGrafter"/>
</dbReference>
<dbReference type="GO" id="GO:0016887">
    <property type="term" value="F:ATP hydrolysis activity"/>
    <property type="evidence" value="ECO:0007669"/>
    <property type="project" value="InterPro"/>
</dbReference>
<dbReference type="OrthoDB" id="384179at2"/>
<evidence type="ECO:0000256" key="4">
    <source>
        <dbReference type="SAM" id="Phobius"/>
    </source>
</evidence>
<feature type="transmembrane region" description="Helical" evidence="4">
    <location>
        <begin position="640"/>
        <end position="661"/>
    </location>
</feature>
<keyword evidence="4" id="KW-0812">Transmembrane</keyword>
<accession>A0A415E141</accession>
<dbReference type="AlphaFoldDB" id="A0A415E141"/>
<dbReference type="Pfam" id="PF00005">
    <property type="entry name" value="ABC_tran"/>
    <property type="match status" value="1"/>
</dbReference>
<keyword evidence="7" id="KW-1185">Reference proteome</keyword>
<keyword evidence="4" id="KW-1133">Transmembrane helix</keyword>
<dbReference type="EMBL" id="QRMS01000003">
    <property type="protein sequence ID" value="RHJ87362.1"/>
    <property type="molecule type" value="Genomic_DNA"/>
</dbReference>
<dbReference type="InterPro" id="IPR017871">
    <property type="entry name" value="ABC_transporter-like_CS"/>
</dbReference>
<feature type="transmembrane region" description="Helical" evidence="4">
    <location>
        <begin position="275"/>
        <end position="293"/>
    </location>
</feature>
<dbReference type="Gene3D" id="3.40.50.300">
    <property type="entry name" value="P-loop containing nucleotide triphosphate hydrolases"/>
    <property type="match status" value="1"/>
</dbReference>
<dbReference type="InterPro" id="IPR027417">
    <property type="entry name" value="P-loop_NTPase"/>
</dbReference>
<dbReference type="Proteomes" id="UP000284841">
    <property type="component" value="Unassembled WGS sequence"/>
</dbReference>
<dbReference type="PROSITE" id="PS50893">
    <property type="entry name" value="ABC_TRANSPORTER_2"/>
    <property type="match status" value="1"/>
</dbReference>
<feature type="transmembrane region" description="Helical" evidence="4">
    <location>
        <begin position="727"/>
        <end position="751"/>
    </location>
</feature>
<dbReference type="STRING" id="1776384.GCA_900086585_00834"/>